<evidence type="ECO:0000313" key="6">
    <source>
        <dbReference type="EMBL" id="ENU27215.1"/>
    </source>
</evidence>
<dbReference type="PRINTS" id="PR00455">
    <property type="entry name" value="HTHTETR"/>
</dbReference>
<organism evidence="7 9">
    <name type="scientific">Acinetobacter modestus</name>
    <dbReference type="NCBI Taxonomy" id="1776740"/>
    <lineage>
        <taxon>Bacteria</taxon>
        <taxon>Pseudomonadati</taxon>
        <taxon>Pseudomonadota</taxon>
        <taxon>Gammaproteobacteria</taxon>
        <taxon>Moraxellales</taxon>
        <taxon>Moraxellaceae</taxon>
        <taxon>Acinetobacter</taxon>
    </lineage>
</organism>
<dbReference type="Gene3D" id="1.10.357.10">
    <property type="entry name" value="Tetracycline Repressor, domain 2"/>
    <property type="match status" value="1"/>
</dbReference>
<name>N9NLC9_9GAMM</name>
<evidence type="ECO:0000259" key="5">
    <source>
        <dbReference type="PROSITE" id="PS50977"/>
    </source>
</evidence>
<accession>N8PLQ6</accession>
<dbReference type="PANTHER" id="PTHR47506">
    <property type="entry name" value="TRANSCRIPTIONAL REGULATORY PROTEIN"/>
    <property type="match status" value="1"/>
</dbReference>
<dbReference type="PATRIC" id="fig|1217705.3.peg.1203"/>
<dbReference type="InterPro" id="IPR001647">
    <property type="entry name" value="HTH_TetR"/>
</dbReference>
<evidence type="ECO:0000256" key="4">
    <source>
        <dbReference type="PROSITE-ProRule" id="PRU00335"/>
    </source>
</evidence>
<sequence length="189" mass="21974">MSKKEDIINTALKLFNSHSYNSIGVDRIISESGVAKMTFYKYFPSKEKLIEECLLQRNINLQTSLNETLAQCDQTNYLEQIESIFKWYNAWFQSEDFNGCMFQKALEEVIKIYPSTLEPATQYKIWLTALIQNLLTNLDIRSPTHLATLIVSILDGMTIQAHVNKNSVEMSEYWTRVEHLINFEKQMAS</sequence>
<dbReference type="EMBL" id="APOJ01000023">
    <property type="protein sequence ID" value="ENU27215.1"/>
    <property type="molecule type" value="Genomic_DNA"/>
</dbReference>
<reference evidence="7 9" key="1">
    <citation type="submission" date="2013-02" db="EMBL/GenBank/DDBJ databases">
        <title>The Genome Sequence of Acinetobacter sp. ANC 3862.</title>
        <authorList>
            <consortium name="The Broad Institute Genome Sequencing Platform"/>
            <consortium name="The Broad Institute Genome Sequencing Center for Infectious Disease"/>
            <person name="Cerqueira G."/>
            <person name="Feldgarden M."/>
            <person name="Courvalin P."/>
            <person name="Perichon B."/>
            <person name="Grillot-Courvalin C."/>
            <person name="Clermont D."/>
            <person name="Rocha E."/>
            <person name="Yoon E.-J."/>
            <person name="Nemec A."/>
            <person name="Walker B."/>
            <person name="Young S.K."/>
            <person name="Zeng Q."/>
            <person name="Gargeya S."/>
            <person name="Fitzgerald M."/>
            <person name="Haas B."/>
            <person name="Abouelleil A."/>
            <person name="Alvarado L."/>
            <person name="Arachchi H.M."/>
            <person name="Berlin A.M."/>
            <person name="Chapman S.B."/>
            <person name="Dewar J."/>
            <person name="Goldberg J."/>
            <person name="Griggs A."/>
            <person name="Gujja S."/>
            <person name="Hansen M."/>
            <person name="Howarth C."/>
            <person name="Imamovic A."/>
            <person name="Larimer J."/>
            <person name="McCowan C."/>
            <person name="Murphy C."/>
            <person name="Neiman D."/>
            <person name="Pearson M."/>
            <person name="Priest M."/>
            <person name="Roberts A."/>
            <person name="Saif S."/>
            <person name="Shea T."/>
            <person name="Sisk P."/>
            <person name="Sykes S."/>
            <person name="Wortman J."/>
            <person name="Nusbaum C."/>
            <person name="Birren B."/>
        </authorList>
    </citation>
    <scope>NUCLEOTIDE SEQUENCE [LARGE SCALE GENOMIC DNA]</scope>
    <source>
        <strain evidence="7 9">ANC 3862</strain>
    </source>
</reference>
<dbReference type="GeneID" id="92835211"/>
<dbReference type="Pfam" id="PF00440">
    <property type="entry name" value="TetR_N"/>
    <property type="match status" value="1"/>
</dbReference>
<evidence type="ECO:0000313" key="7">
    <source>
        <dbReference type="EMBL" id="ENX02805.1"/>
    </source>
</evidence>
<reference evidence="8" key="2">
    <citation type="submission" date="2013-02" db="EMBL/GenBank/DDBJ databases">
        <title>The Genome Sequence of Acinetobacter sp. NIPH 236.</title>
        <authorList>
            <consortium name="The Broad Institute Genome Sequencing Platform"/>
            <consortium name="The Broad Institute Genome Sequencing Center for Infectious Disease"/>
            <person name="Cerqueira G."/>
            <person name="Feldgarden M."/>
            <person name="Courvalin P."/>
            <person name="Perichon B."/>
            <person name="Grillot-Courvalin C."/>
            <person name="Clermont D."/>
            <person name="Rocha E."/>
            <person name="Yoon E.-J."/>
            <person name="Nemec A."/>
            <person name="Walker B."/>
            <person name="Young S.K."/>
            <person name="Zeng Q."/>
            <person name="Gargeya S."/>
            <person name="Fitzgerald M."/>
            <person name="Haas B."/>
            <person name="Abouelleil A."/>
            <person name="Alvarado L."/>
            <person name="Arachchi H.M."/>
            <person name="Berlin A.M."/>
            <person name="Chapman S.B."/>
            <person name="Dewar J."/>
            <person name="Goldberg J."/>
            <person name="Griggs A."/>
            <person name="Gujja S."/>
            <person name="Hansen M."/>
            <person name="Howarth C."/>
            <person name="Imamovic A."/>
            <person name="Larimer J."/>
            <person name="McCowan C."/>
            <person name="Murphy C."/>
            <person name="Neiman D."/>
            <person name="Pearson M."/>
            <person name="Priest M."/>
            <person name="Roberts A."/>
            <person name="Saif S."/>
            <person name="Shea T."/>
            <person name="Sisk P."/>
            <person name="Sykes S."/>
            <person name="Wortman J."/>
            <person name="Nusbaum C."/>
            <person name="Birren B."/>
        </authorList>
    </citation>
    <scope>NUCLEOTIDE SEQUENCE [LARGE SCALE GENOMIC DNA]</scope>
    <source>
        <strain evidence="8">NIPH 236</strain>
    </source>
</reference>
<dbReference type="GO" id="GO:0003677">
    <property type="term" value="F:DNA binding"/>
    <property type="evidence" value="ECO:0007669"/>
    <property type="project" value="UniProtKB-UniRule"/>
</dbReference>
<evidence type="ECO:0000256" key="1">
    <source>
        <dbReference type="ARBA" id="ARBA00023015"/>
    </source>
</evidence>
<protein>
    <recommendedName>
        <fullName evidence="5">HTH tetR-type domain-containing protein</fullName>
    </recommendedName>
</protein>
<feature type="DNA-binding region" description="H-T-H motif" evidence="4">
    <location>
        <begin position="24"/>
        <end position="43"/>
    </location>
</feature>
<gene>
    <name evidence="7" type="ORF">F900_01253</name>
    <name evidence="6" type="ORF">F992_01822</name>
</gene>
<dbReference type="AlphaFoldDB" id="N9NLC9"/>
<keyword evidence="8" id="KW-1185">Reference proteome</keyword>
<feature type="domain" description="HTH tetR-type" evidence="5">
    <location>
        <begin position="1"/>
        <end position="61"/>
    </location>
</feature>
<dbReference type="SUPFAM" id="SSF48498">
    <property type="entry name" value="Tetracyclin repressor-like, C-terminal domain"/>
    <property type="match status" value="1"/>
</dbReference>
<dbReference type="EMBL" id="APRP01000014">
    <property type="protein sequence ID" value="ENX02805.1"/>
    <property type="molecule type" value="Genomic_DNA"/>
</dbReference>
<dbReference type="eggNOG" id="COG1309">
    <property type="taxonomic scope" value="Bacteria"/>
</dbReference>
<evidence type="ECO:0000313" key="8">
    <source>
        <dbReference type="Proteomes" id="UP000013190"/>
    </source>
</evidence>
<reference evidence="6 8" key="3">
    <citation type="journal article" date="2016" name="Int. J. Syst. Evol. Microbiol.">
        <title>Taxonomy of haemolytic and/or proteolytic strains of the genus Acinetobacter with the proposal of Acinetobacter courvalinii sp. nov. (genomic species 14 sensu Bouvet &amp; Jeanjean), Acinetobacter dispersus sp. nov. (genomic species 17), Acinetobacter modestus sp. nov., Acinetobacter proteolyticus sp. nov. and Acinetobacter vivianii sp. nov.</title>
        <authorList>
            <person name="Nemec A."/>
            <person name="Radolfova-Krizova L."/>
            <person name="Maixnerova M."/>
            <person name="Vrestiakova E."/>
            <person name="Jezek P."/>
            <person name="Sedo O."/>
        </authorList>
    </citation>
    <scope>NUCLEOTIDE SEQUENCE [LARGE SCALE GENOMIC DNA]</scope>
    <source>
        <strain evidence="6 8">NIPH 236</strain>
    </source>
</reference>
<proteinExistence type="predicted"/>
<dbReference type="PROSITE" id="PS50977">
    <property type="entry name" value="HTH_TETR_2"/>
    <property type="match status" value="1"/>
</dbReference>
<dbReference type="PANTHER" id="PTHR47506:SF3">
    <property type="entry name" value="HTH-TYPE TRANSCRIPTIONAL REGULATOR LMRA"/>
    <property type="match status" value="1"/>
</dbReference>
<dbReference type="Proteomes" id="UP000013248">
    <property type="component" value="Unassembled WGS sequence"/>
</dbReference>
<keyword evidence="1" id="KW-0805">Transcription regulation</keyword>
<dbReference type="HOGENOM" id="CLU_069356_23_3_6"/>
<dbReference type="Proteomes" id="UP000013190">
    <property type="component" value="Unassembled WGS sequence"/>
</dbReference>
<evidence type="ECO:0000313" key="9">
    <source>
        <dbReference type="Proteomes" id="UP000013248"/>
    </source>
</evidence>
<evidence type="ECO:0000256" key="2">
    <source>
        <dbReference type="ARBA" id="ARBA00023125"/>
    </source>
</evidence>
<dbReference type="InterPro" id="IPR009057">
    <property type="entry name" value="Homeodomain-like_sf"/>
</dbReference>
<dbReference type="RefSeq" id="WP_004661933.1">
    <property type="nucleotide sequence ID" value="NZ_BMDV01000002.1"/>
</dbReference>
<comment type="caution">
    <text evidence="7">The sequence shown here is derived from an EMBL/GenBank/DDBJ whole genome shotgun (WGS) entry which is preliminary data.</text>
</comment>
<accession>N9NLC9</accession>
<evidence type="ECO:0000256" key="3">
    <source>
        <dbReference type="ARBA" id="ARBA00023163"/>
    </source>
</evidence>
<dbReference type="SUPFAM" id="SSF46689">
    <property type="entry name" value="Homeodomain-like"/>
    <property type="match status" value="1"/>
</dbReference>
<dbReference type="InterPro" id="IPR036271">
    <property type="entry name" value="Tet_transcr_reg_TetR-rel_C_sf"/>
</dbReference>
<keyword evidence="3" id="KW-0804">Transcription</keyword>
<keyword evidence="2 4" id="KW-0238">DNA-binding</keyword>